<dbReference type="InterPro" id="IPR050639">
    <property type="entry name" value="SSR_resolvase"/>
</dbReference>
<comment type="similarity">
    <text evidence="1">Belongs to the site-specific recombinase resolvase family.</text>
</comment>
<dbReference type="Gene3D" id="3.40.50.1390">
    <property type="entry name" value="Resolvase, N-terminal catalytic domain"/>
    <property type="match status" value="1"/>
</dbReference>
<proteinExistence type="inferred from homology"/>
<evidence type="ECO:0000256" key="1">
    <source>
        <dbReference type="ARBA" id="ARBA00009913"/>
    </source>
</evidence>
<dbReference type="InterPro" id="IPR006120">
    <property type="entry name" value="Resolvase_HTH_dom"/>
</dbReference>
<dbReference type="CDD" id="cd03768">
    <property type="entry name" value="SR_ResInv"/>
    <property type="match status" value="1"/>
</dbReference>
<feature type="active site" description="O-(5'-phospho-DNA)-serine intermediate" evidence="5">
    <location>
        <position position="9"/>
    </location>
</feature>
<dbReference type="InterPro" id="IPR006119">
    <property type="entry name" value="Resolv_N"/>
</dbReference>
<evidence type="ECO:0000313" key="7">
    <source>
        <dbReference type="EMBL" id="PTE09723.1"/>
    </source>
</evidence>
<evidence type="ECO:0000256" key="2">
    <source>
        <dbReference type="ARBA" id="ARBA00022908"/>
    </source>
</evidence>
<organism evidence="7 8">
    <name type="scientific">Mesorhizobium helmanticense</name>
    <dbReference type="NCBI Taxonomy" id="1776423"/>
    <lineage>
        <taxon>Bacteria</taxon>
        <taxon>Pseudomonadati</taxon>
        <taxon>Pseudomonadota</taxon>
        <taxon>Alphaproteobacteria</taxon>
        <taxon>Hyphomicrobiales</taxon>
        <taxon>Phyllobacteriaceae</taxon>
        <taxon>Mesorhizobium</taxon>
    </lineage>
</organism>
<dbReference type="SMART" id="SM00857">
    <property type="entry name" value="Resolvase"/>
    <property type="match status" value="1"/>
</dbReference>
<sequence length="187" mass="20742">MLVGYARTSTAEQDAGLLAQQRDLREARVEKLFSEQVSSIGHRKELETSLDFLREGDTLVVTKIDRLARSTSHLLAIVDRLEEKKVGLRILDFGGASVDTKSPSGKLMLTMFAAMAQFEREMMLERQREGIAKAKLDGKYKGRKPTARARSGEVIKLHIDGVGPTEIAKRLGMGRASVYRILEAPGE</sequence>
<evidence type="ECO:0000256" key="5">
    <source>
        <dbReference type="PIRSR" id="PIRSR606118-50"/>
    </source>
</evidence>
<dbReference type="InterPro" id="IPR009057">
    <property type="entry name" value="Homeodomain-like_sf"/>
</dbReference>
<dbReference type="PROSITE" id="PS51736">
    <property type="entry name" value="RECOMBINASES_3"/>
    <property type="match status" value="1"/>
</dbReference>
<dbReference type="SUPFAM" id="SSF46689">
    <property type="entry name" value="Homeodomain-like"/>
    <property type="match status" value="1"/>
</dbReference>
<dbReference type="GO" id="GO:0003677">
    <property type="term" value="F:DNA binding"/>
    <property type="evidence" value="ECO:0007669"/>
    <property type="project" value="UniProtKB-KW"/>
</dbReference>
<evidence type="ECO:0000313" key="8">
    <source>
        <dbReference type="Proteomes" id="UP000240259"/>
    </source>
</evidence>
<name>A0A2T4IVX8_9HYPH</name>
<dbReference type="RefSeq" id="WP_107649679.1">
    <property type="nucleotide sequence ID" value="NZ_PZJX01000027.1"/>
</dbReference>
<reference evidence="7 8" key="1">
    <citation type="submission" date="2018-03" db="EMBL/GenBank/DDBJ databases">
        <title>Genome sequence of the symbiotic type strain Mesorhizobium helmanticense CSLC115NT isolated from Lotus corniculatus nodules.</title>
        <authorList>
            <person name="Sannazzaro A.I."/>
            <person name="Torres Tejerizo G.A."/>
            <person name="Dip D."/>
            <person name="Caballero M."/>
            <person name="Pistorio M."/>
            <person name="Estrella M.J."/>
        </authorList>
    </citation>
    <scope>NUCLEOTIDE SEQUENCE [LARGE SCALE GENOMIC DNA]</scope>
    <source>
        <strain evidence="7 8">CSLC115N</strain>
    </source>
</reference>
<keyword evidence="4" id="KW-0233">DNA recombination</keyword>
<dbReference type="GO" id="GO:0000150">
    <property type="term" value="F:DNA strand exchange activity"/>
    <property type="evidence" value="ECO:0007669"/>
    <property type="project" value="InterPro"/>
</dbReference>
<accession>A0A2T4IVX8</accession>
<feature type="domain" description="Resolvase/invertase-type recombinase catalytic" evidence="6">
    <location>
        <begin position="1"/>
        <end position="138"/>
    </location>
</feature>
<dbReference type="InterPro" id="IPR036162">
    <property type="entry name" value="Resolvase-like_N_sf"/>
</dbReference>
<keyword evidence="8" id="KW-1185">Reference proteome</keyword>
<dbReference type="PANTHER" id="PTHR30461:SF26">
    <property type="entry name" value="RESOLVASE HOMOLOG YNEB"/>
    <property type="match status" value="1"/>
</dbReference>
<keyword evidence="3" id="KW-0238">DNA-binding</keyword>
<dbReference type="EMBL" id="PZJX01000027">
    <property type="protein sequence ID" value="PTE09723.1"/>
    <property type="molecule type" value="Genomic_DNA"/>
</dbReference>
<dbReference type="AlphaFoldDB" id="A0A2T4IVX8"/>
<dbReference type="PANTHER" id="PTHR30461">
    <property type="entry name" value="DNA-INVERTASE FROM LAMBDOID PROPHAGE"/>
    <property type="match status" value="1"/>
</dbReference>
<comment type="caution">
    <text evidence="7">The sequence shown here is derived from an EMBL/GenBank/DDBJ whole genome shotgun (WGS) entry which is preliminary data.</text>
</comment>
<dbReference type="Proteomes" id="UP000240259">
    <property type="component" value="Unassembled WGS sequence"/>
</dbReference>
<dbReference type="Pfam" id="PF00239">
    <property type="entry name" value="Resolvase"/>
    <property type="match status" value="1"/>
</dbReference>
<dbReference type="SUPFAM" id="SSF53041">
    <property type="entry name" value="Resolvase-like"/>
    <property type="match status" value="1"/>
</dbReference>
<evidence type="ECO:0000259" key="6">
    <source>
        <dbReference type="PROSITE" id="PS51736"/>
    </source>
</evidence>
<keyword evidence="2" id="KW-0229">DNA integration</keyword>
<dbReference type="InterPro" id="IPR006118">
    <property type="entry name" value="Recombinase_CS"/>
</dbReference>
<dbReference type="Gene3D" id="1.10.10.60">
    <property type="entry name" value="Homeodomain-like"/>
    <property type="match status" value="1"/>
</dbReference>
<protein>
    <submittedName>
        <fullName evidence="7">Integrase</fullName>
    </submittedName>
</protein>
<evidence type="ECO:0000256" key="4">
    <source>
        <dbReference type="ARBA" id="ARBA00023172"/>
    </source>
</evidence>
<dbReference type="OrthoDB" id="9800103at2"/>
<evidence type="ECO:0000256" key="3">
    <source>
        <dbReference type="ARBA" id="ARBA00023125"/>
    </source>
</evidence>
<dbReference type="PROSITE" id="PS00398">
    <property type="entry name" value="RECOMBINASES_2"/>
    <property type="match status" value="1"/>
</dbReference>
<dbReference type="Pfam" id="PF02796">
    <property type="entry name" value="HTH_7"/>
    <property type="match status" value="1"/>
</dbReference>
<gene>
    <name evidence="7" type="ORF">C9427_13580</name>
</gene>
<dbReference type="GO" id="GO:0015074">
    <property type="term" value="P:DNA integration"/>
    <property type="evidence" value="ECO:0007669"/>
    <property type="project" value="UniProtKB-KW"/>
</dbReference>